<evidence type="ECO:0000256" key="4">
    <source>
        <dbReference type="ARBA" id="ARBA00023136"/>
    </source>
</evidence>
<feature type="transmembrane region" description="Helical" evidence="5">
    <location>
        <begin position="110"/>
        <end position="132"/>
    </location>
</feature>
<evidence type="ECO:0000313" key="7">
    <source>
        <dbReference type="Proteomes" id="UP000214689"/>
    </source>
</evidence>
<protein>
    <recommendedName>
        <fullName evidence="5">UPF0182 protein AXF17_02385</fullName>
    </recommendedName>
</protein>
<keyword evidence="2 5" id="KW-0812">Transmembrane</keyword>
<comment type="similarity">
    <text evidence="5">Belongs to the UPF0182 family.</text>
</comment>
<evidence type="ECO:0000256" key="1">
    <source>
        <dbReference type="ARBA" id="ARBA00022475"/>
    </source>
</evidence>
<keyword evidence="3 5" id="KW-1133">Transmembrane helix</keyword>
<name>A0A223AUC5_9FIRM</name>
<feature type="transmembrane region" description="Helical" evidence="5">
    <location>
        <begin position="70"/>
        <end position="89"/>
    </location>
</feature>
<dbReference type="InterPro" id="IPR005372">
    <property type="entry name" value="UPF0182"/>
</dbReference>
<dbReference type="HAMAP" id="MF_01600">
    <property type="entry name" value="UPF0182"/>
    <property type="match status" value="1"/>
</dbReference>
<dbReference type="GO" id="GO:0005886">
    <property type="term" value="C:plasma membrane"/>
    <property type="evidence" value="ECO:0007669"/>
    <property type="project" value="UniProtKB-SubCell"/>
</dbReference>
<keyword evidence="1 5" id="KW-1003">Cell membrane</keyword>
<evidence type="ECO:0000256" key="3">
    <source>
        <dbReference type="ARBA" id="ARBA00022989"/>
    </source>
</evidence>
<evidence type="ECO:0000313" key="6">
    <source>
        <dbReference type="EMBL" id="ASS38495.1"/>
    </source>
</evidence>
<feature type="transmembrane region" description="Helical" evidence="5">
    <location>
        <begin position="27"/>
        <end position="50"/>
    </location>
</feature>
<gene>
    <name evidence="6" type="ORF">AXF17_02385</name>
</gene>
<evidence type="ECO:0000256" key="2">
    <source>
        <dbReference type="ARBA" id="ARBA00022692"/>
    </source>
</evidence>
<dbReference type="PANTHER" id="PTHR39344:SF1">
    <property type="entry name" value="UPF0182 PROTEIN SLL1060"/>
    <property type="match status" value="1"/>
</dbReference>
<proteinExistence type="inferred from homology"/>
<dbReference type="EMBL" id="CP016199">
    <property type="protein sequence ID" value="ASS38495.1"/>
    <property type="molecule type" value="Genomic_DNA"/>
</dbReference>
<dbReference type="Proteomes" id="UP000214689">
    <property type="component" value="Chromosome"/>
</dbReference>
<feature type="transmembrane region" description="Helical" evidence="5">
    <location>
        <begin position="331"/>
        <end position="347"/>
    </location>
</feature>
<keyword evidence="4 5" id="KW-0472">Membrane</keyword>
<dbReference type="Pfam" id="PF03699">
    <property type="entry name" value="UPF0182"/>
    <property type="match status" value="2"/>
</dbReference>
<dbReference type="PANTHER" id="PTHR39344">
    <property type="entry name" value="UPF0182 PROTEIN SLL1060"/>
    <property type="match status" value="1"/>
</dbReference>
<feature type="transmembrane region" description="Helical" evidence="5">
    <location>
        <begin position="359"/>
        <end position="379"/>
    </location>
</feature>
<dbReference type="AlphaFoldDB" id="A0A223AUC5"/>
<sequence length="984" mass="110918">MDMQNNFGKSKKNKESGNKAKHSLRKLILVATIILIVIGNCVGFITDWMWFKELGFTKVFWTQLATEVKLGIVTFILAGLLVRIYLNSLRKGYFSKIESHDIPDMHKLNVLSWVISVVFGLAAAVVTATGTWQSFLMFANSSKFGLKDPIFGLDISFYVFKLEFLSKLNSIAIFVIIGVVIVTLIYYAVLLSVRTPDIFDKDDVFEDLEAEEAARKAKAESEEDDEVKYGRPDNSIPFGRKDPMDNITKFVKGVGNKARQQAKKRTRRREVNQLNVDHLFSLASGKAMILGVIFYIMLGIHFLLKQFTLLHAHTGTVYGAGFTDIAITQKAYLLVTVLAAVGAVSLVRHVHKKEYLKLARVPMIIIGVLFLGTVLRVGVQNLIVAPDEINKENKYIKNNIQYTNHAYGLDKVKVDYFAAQNNLTAADIADNKPTISNIRINDYEPVKDYYNQTQSIRQYYDFNDVDVDRYTINGAETQAYLSAREINESKISDTWINKHLKYTHGYGVTLSKVNSVTASGQPDVLIKNIPPESNIPEIKITRPEIYFGELTNNYIIVNGDEQEFDYPDGNSNKYTKYKGKAGIKLGLVNRLLFSIREGSMQMLVSRNINSDSRIIIHRNILERVNKILPYLEYEKDPYMTIVDGKLYWIIDAYTTSSSYPYSEPYSGQIGSTNYIRNSIKVVVDAYNGDVNYYVVDDSDPIAKTYAKIYPTLFKSKDKIPAGIKKHFKYPSTLLNIQAGAYTKYHMNEVKVFYQKEDLWDIANQIYGTKEKPMSSSFFIFNLPGEKNAEFINMIPFTPKSKQNMTAIMMARNDGDEYGKLVVYKLPKNKTVYGPMQVEAQIDQNSEIAKEFSLWNSSGTTYKRGDMFIIPVNDSIMYVEPVYLEASNQAIPEVKRVIVAYGDKIAYASTLDEALEILFGDGAGNSGSVSSNSSSGSSVSSSQKELIGKAKEAYDNAVKAQKNGDWKAYGEYLNKLSGYLDQLAG</sequence>
<evidence type="ECO:0000256" key="5">
    <source>
        <dbReference type="HAMAP-Rule" id="MF_01600"/>
    </source>
</evidence>
<feature type="transmembrane region" description="Helical" evidence="5">
    <location>
        <begin position="171"/>
        <end position="191"/>
    </location>
</feature>
<dbReference type="GO" id="GO:0005576">
    <property type="term" value="C:extracellular region"/>
    <property type="evidence" value="ECO:0007669"/>
    <property type="project" value="TreeGrafter"/>
</dbReference>
<dbReference type="OrthoDB" id="9763654at2"/>
<organism evidence="6 7">
    <name type="scientific">Mogibacterium pumilum</name>
    <dbReference type="NCBI Taxonomy" id="86332"/>
    <lineage>
        <taxon>Bacteria</taxon>
        <taxon>Bacillati</taxon>
        <taxon>Bacillota</taxon>
        <taxon>Clostridia</taxon>
        <taxon>Peptostreptococcales</taxon>
        <taxon>Anaerovoracaceae</taxon>
        <taxon>Mogibacterium</taxon>
    </lineage>
</organism>
<keyword evidence="7" id="KW-1185">Reference proteome</keyword>
<accession>A0A223AUC5</accession>
<reference evidence="7" key="1">
    <citation type="submission" date="2016-05" db="EMBL/GenBank/DDBJ databases">
        <authorList>
            <person name="Holder M.E."/>
            <person name="Ajami N.J."/>
            <person name="Petrosino J.F."/>
        </authorList>
    </citation>
    <scope>NUCLEOTIDE SEQUENCE [LARGE SCALE GENOMIC DNA]</scope>
    <source>
        <strain evidence="7">ATCC 700696</strain>
    </source>
</reference>
<comment type="subcellular location">
    <subcellularLocation>
        <location evidence="5">Cell membrane</location>
        <topology evidence="5">Multi-pass membrane protein</topology>
    </subcellularLocation>
</comment>
<feature type="transmembrane region" description="Helical" evidence="5">
    <location>
        <begin position="287"/>
        <end position="304"/>
    </location>
</feature>